<organism evidence="1 2">
    <name type="scientific">Streptomyces iakyrus</name>
    <dbReference type="NCBI Taxonomy" id="68219"/>
    <lineage>
        <taxon>Bacteria</taxon>
        <taxon>Bacillati</taxon>
        <taxon>Actinomycetota</taxon>
        <taxon>Actinomycetes</taxon>
        <taxon>Kitasatosporales</taxon>
        <taxon>Streptomycetaceae</taxon>
        <taxon>Streptomyces</taxon>
    </lineage>
</organism>
<gene>
    <name evidence="1" type="ORF">ACIP2Z_39335</name>
</gene>
<dbReference type="Proteomes" id="UP001617511">
    <property type="component" value="Unassembled WGS sequence"/>
</dbReference>
<proteinExistence type="predicted"/>
<keyword evidence="2" id="KW-1185">Reference proteome</keyword>
<reference evidence="1 2" key="1">
    <citation type="submission" date="2024-10" db="EMBL/GenBank/DDBJ databases">
        <title>The Natural Products Discovery Center: Release of the First 8490 Sequenced Strains for Exploring Actinobacteria Biosynthetic Diversity.</title>
        <authorList>
            <person name="Kalkreuter E."/>
            <person name="Kautsar S.A."/>
            <person name="Yang D."/>
            <person name="Bader C.D."/>
            <person name="Teijaro C.N."/>
            <person name="Fluegel L."/>
            <person name="Davis C.M."/>
            <person name="Simpson J.R."/>
            <person name="Lauterbach L."/>
            <person name="Steele A.D."/>
            <person name="Gui C."/>
            <person name="Meng S."/>
            <person name="Li G."/>
            <person name="Viehrig K."/>
            <person name="Ye F."/>
            <person name="Su P."/>
            <person name="Kiefer A.F."/>
            <person name="Nichols A."/>
            <person name="Cepeda A.J."/>
            <person name="Yan W."/>
            <person name="Fan B."/>
            <person name="Jiang Y."/>
            <person name="Adhikari A."/>
            <person name="Zheng C.-J."/>
            <person name="Schuster L."/>
            <person name="Cowan T.M."/>
            <person name="Smanski M.J."/>
            <person name="Chevrette M.G."/>
            <person name="De Carvalho L.P.S."/>
            <person name="Shen B."/>
        </authorList>
    </citation>
    <scope>NUCLEOTIDE SEQUENCE [LARGE SCALE GENOMIC DNA]</scope>
    <source>
        <strain evidence="1 2">NPDC089932</strain>
    </source>
</reference>
<comment type="caution">
    <text evidence="1">The sequence shown here is derived from an EMBL/GenBank/DDBJ whole genome shotgun (WGS) entry which is preliminary data.</text>
</comment>
<name>A0ABW8FSC0_9ACTN</name>
<dbReference type="RefSeq" id="WP_402076340.1">
    <property type="nucleotide sequence ID" value="NZ_JBIVGG010000022.1"/>
</dbReference>
<evidence type="ECO:0000313" key="1">
    <source>
        <dbReference type="EMBL" id="MFJ4084986.1"/>
    </source>
</evidence>
<accession>A0ABW8FSC0</accession>
<sequence>MSDREYPPETTHELWLPTLDFTRGNAAVAWAHMMYQGIRFVMPPRVAALPRIEDRAAALADAERERLATADLFYLDAEACEVAETVELRHQAVEQLLPSAAGFLVWEKPPMHLRSGIPIRAATWGVAYDGGTWVSWWSDTQAAVRLGLCSYDALLGSGPLTFHEEVHLPPQAWPVQVSTPNDPTYGMFRGLFGAWTAIDTGAVEERQMPPLPRVRKAARRQLQVEAPPVRCFTPSASGGTVTPPQTIVRRTMAGLLLDRPYPGELPAELAPWHCYVKDSGHCLLVVLDPVEEGSKPSAGGPARVEEACVPVPVKAVLRAGWTIGEGGYVHTPVRYDLELGVVTDPEDDEF</sequence>
<protein>
    <submittedName>
        <fullName evidence="1">Uncharacterized protein</fullName>
    </submittedName>
</protein>
<dbReference type="EMBL" id="JBIVGG010000022">
    <property type="protein sequence ID" value="MFJ4084986.1"/>
    <property type="molecule type" value="Genomic_DNA"/>
</dbReference>
<evidence type="ECO:0000313" key="2">
    <source>
        <dbReference type="Proteomes" id="UP001617511"/>
    </source>
</evidence>